<name>A0A2H0PWN9_9BACT</name>
<comment type="function">
    <text evidence="9 12">Required for accurate and efficient protein synthesis under certain stress conditions. May act as a fidelity factor of the translation reaction, by catalyzing a one-codon backward translocation of tRNAs on improperly translocated ribosomes. Back-translocation proceeds from a post-translocation (POST) complex to a pre-translocation (PRE) complex, thus giving elongation factor G a second chance to translocate the tRNAs correctly. Binds to ribosomes in a GTP-dependent manner.</text>
</comment>
<dbReference type="GO" id="GO:0005886">
    <property type="term" value="C:plasma membrane"/>
    <property type="evidence" value="ECO:0007669"/>
    <property type="project" value="UniProtKB-SubCell"/>
</dbReference>
<evidence type="ECO:0000313" key="14">
    <source>
        <dbReference type="EMBL" id="PIR26471.1"/>
    </source>
</evidence>
<dbReference type="Pfam" id="PF06421">
    <property type="entry name" value="LepA_C"/>
    <property type="match status" value="1"/>
</dbReference>
<gene>
    <name evidence="12 14" type="primary">lepA</name>
    <name evidence="14" type="ORF">COV41_01410</name>
</gene>
<protein>
    <recommendedName>
        <fullName evidence="11 12">Elongation factor 4</fullName>
        <shortName evidence="12">EF-4</shortName>
        <ecNumber evidence="11 12">3.6.5.n1</ecNumber>
    </recommendedName>
    <alternativeName>
        <fullName evidence="12">Ribosomal back-translocase LepA</fullName>
    </alternativeName>
</protein>
<dbReference type="HAMAP" id="MF_00071">
    <property type="entry name" value="LepA"/>
    <property type="match status" value="1"/>
</dbReference>
<dbReference type="Gene3D" id="3.30.70.240">
    <property type="match status" value="1"/>
</dbReference>
<evidence type="ECO:0000256" key="12">
    <source>
        <dbReference type="HAMAP-Rule" id="MF_00071"/>
    </source>
</evidence>
<keyword evidence="4 12" id="KW-0378">Hydrolase</keyword>
<sequence length="765" mass="85269">MRRSTNTEQEAIRNFCIIAHVDHGKSTLADRFLELTHTVEPRQMKPQYLDQLDLERERGITIKMAPVRMVYHPDRGMTRTETRNDAENELLYKDITYKIRGAVFEVRKYLGLGHKENVYHNALVQEFNKKGLQFETEKSISIFYNGKKVGNYQPDFIIENKIIIELKALPEIGRPQIEQLWSYLKGSDYKLALLVNFGSKNLEIKRVVYDIARFPRPSASIPRGSAQVEYILNLIDTPGHVDFSYEVSRSLAAVEGAILLVDVSQGIQAQTLANLHLAQQQGLVIIGALNKIDLPQPPEKIEELRIELAHLLHQSPEDIFSISGKTGQGTEELLRAVVQKIPCPQGNRDAPLTALVFDSLYDAYKGVVAFVRIMDGTVLKNDRIQCMATGAQAVAIDVGFFKPLLVSCDALYAGEIGYIATGIKDPNVVRVGDTVTLADACAAASQSITPLPGYHEPQQVVFVSMYPAQTDDIDALADALGKLKLNDASLSFTRERQEMLGQGFRIGCLGTLHLEIIKERLFREYGLEPIITAPSVKYEAVLKNGTVRDIFTPSYLPTSDQLLSIREPWVHGEIITPSAYVGGVLNVIHARRGVSGNVSNISLGNVLVQFDMPLADVILDFYDRLKSVSQGYASVSYEVTEWMQGNLVKLDILVHGEVVDAFSRIVPKEKARALGLAIIEKLKELLPPEVFSVPIQAAIGSEIIARVTLAASRKNVTGHLYGGDRTRKMKLWKKQQKGKKRRALYGVVDVPASIFFKVFQMTKNE</sequence>
<proteinExistence type="inferred from homology"/>
<dbReference type="AlphaFoldDB" id="A0A2H0PWN9"/>
<evidence type="ECO:0000256" key="2">
    <source>
        <dbReference type="ARBA" id="ARBA00022475"/>
    </source>
</evidence>
<dbReference type="EC" id="3.6.5.n1" evidence="11 12"/>
<dbReference type="GO" id="GO:0003924">
    <property type="term" value="F:GTPase activity"/>
    <property type="evidence" value="ECO:0007669"/>
    <property type="project" value="UniProtKB-UniRule"/>
</dbReference>
<dbReference type="InterPro" id="IPR031157">
    <property type="entry name" value="G_TR_CS"/>
</dbReference>
<dbReference type="EMBL" id="PCXE01000023">
    <property type="protein sequence ID" value="PIR26471.1"/>
    <property type="molecule type" value="Genomic_DNA"/>
</dbReference>
<keyword evidence="5 12" id="KW-0648">Protein biosynthesis</keyword>
<dbReference type="PRINTS" id="PR00315">
    <property type="entry name" value="ELONGATNFCT"/>
</dbReference>
<comment type="catalytic activity">
    <reaction evidence="8 12">
        <text>GTP + H2O = GDP + phosphate + H(+)</text>
        <dbReference type="Rhea" id="RHEA:19669"/>
        <dbReference type="ChEBI" id="CHEBI:15377"/>
        <dbReference type="ChEBI" id="CHEBI:15378"/>
        <dbReference type="ChEBI" id="CHEBI:37565"/>
        <dbReference type="ChEBI" id="CHEBI:43474"/>
        <dbReference type="ChEBI" id="CHEBI:58189"/>
        <dbReference type="EC" id="3.6.5.n1"/>
    </reaction>
</comment>
<evidence type="ECO:0000256" key="6">
    <source>
        <dbReference type="ARBA" id="ARBA00023134"/>
    </source>
</evidence>
<dbReference type="InterPro" id="IPR013842">
    <property type="entry name" value="LepA_CTD"/>
</dbReference>
<dbReference type="Pfam" id="PF00679">
    <property type="entry name" value="EFG_C"/>
    <property type="match status" value="1"/>
</dbReference>
<dbReference type="GO" id="GO:0043022">
    <property type="term" value="F:ribosome binding"/>
    <property type="evidence" value="ECO:0007669"/>
    <property type="project" value="UniProtKB-UniRule"/>
</dbReference>
<evidence type="ECO:0000256" key="4">
    <source>
        <dbReference type="ARBA" id="ARBA00022801"/>
    </source>
</evidence>
<evidence type="ECO:0000256" key="7">
    <source>
        <dbReference type="ARBA" id="ARBA00023136"/>
    </source>
</evidence>
<dbReference type="NCBIfam" id="TIGR04256">
    <property type="entry name" value="GxxExxY"/>
    <property type="match status" value="1"/>
</dbReference>
<evidence type="ECO:0000259" key="13">
    <source>
        <dbReference type="PROSITE" id="PS51722"/>
    </source>
</evidence>
<evidence type="ECO:0000256" key="5">
    <source>
        <dbReference type="ARBA" id="ARBA00022917"/>
    </source>
</evidence>
<dbReference type="Pfam" id="PF13366">
    <property type="entry name" value="PDDEXK_3"/>
    <property type="match status" value="1"/>
</dbReference>
<dbReference type="InterPro" id="IPR041095">
    <property type="entry name" value="EFG_II"/>
</dbReference>
<dbReference type="GO" id="GO:0005525">
    <property type="term" value="F:GTP binding"/>
    <property type="evidence" value="ECO:0007669"/>
    <property type="project" value="UniProtKB-UniRule"/>
</dbReference>
<feature type="binding site" evidence="12">
    <location>
        <begin position="22"/>
        <end position="27"/>
    </location>
    <ligand>
        <name>GTP</name>
        <dbReference type="ChEBI" id="CHEBI:37565"/>
    </ligand>
</feature>
<evidence type="ECO:0000256" key="8">
    <source>
        <dbReference type="ARBA" id="ARBA00050293"/>
    </source>
</evidence>
<organism evidence="14 15">
    <name type="scientific">Candidatus Brennerbacteria bacterium CG11_big_fil_rev_8_21_14_0_20_43_10</name>
    <dbReference type="NCBI Taxonomy" id="1974523"/>
    <lineage>
        <taxon>Bacteria</taxon>
        <taxon>Candidatus Brenneribacteriota</taxon>
    </lineage>
</organism>
<keyword evidence="3 12" id="KW-0547">Nucleotide-binding</keyword>
<dbReference type="InterPro" id="IPR035647">
    <property type="entry name" value="EFG_III/V"/>
</dbReference>
<dbReference type="PANTHER" id="PTHR43512:SF4">
    <property type="entry name" value="TRANSLATION FACTOR GUF1 HOMOLOG, CHLOROPLASTIC"/>
    <property type="match status" value="1"/>
</dbReference>
<keyword evidence="2 12" id="KW-1003">Cell membrane</keyword>
<keyword evidence="7 12" id="KW-0472">Membrane</keyword>
<dbReference type="InterPro" id="IPR000640">
    <property type="entry name" value="EFG_V-like"/>
</dbReference>
<dbReference type="PROSITE" id="PS00301">
    <property type="entry name" value="G_TR_1"/>
    <property type="match status" value="1"/>
</dbReference>
<evidence type="ECO:0000256" key="9">
    <source>
        <dbReference type="ARBA" id="ARBA00057626"/>
    </source>
</evidence>
<dbReference type="CDD" id="cd03709">
    <property type="entry name" value="lepA_C"/>
    <property type="match status" value="1"/>
</dbReference>
<comment type="subcellular location">
    <subcellularLocation>
        <location evidence="12">Cell membrane</location>
        <topology evidence="12">Peripheral membrane protein</topology>
        <orientation evidence="12">Cytoplasmic side</orientation>
    </subcellularLocation>
</comment>
<dbReference type="SUPFAM" id="SSF50447">
    <property type="entry name" value="Translation proteins"/>
    <property type="match status" value="1"/>
</dbReference>
<dbReference type="InterPro" id="IPR009000">
    <property type="entry name" value="Transl_B-barrel_sf"/>
</dbReference>
<dbReference type="InterPro" id="IPR035654">
    <property type="entry name" value="LepA_IV"/>
</dbReference>
<dbReference type="NCBIfam" id="TIGR00231">
    <property type="entry name" value="small_GTP"/>
    <property type="match status" value="1"/>
</dbReference>
<reference evidence="14 15" key="1">
    <citation type="submission" date="2017-09" db="EMBL/GenBank/DDBJ databases">
        <title>Depth-based differentiation of microbial function through sediment-hosted aquifers and enrichment of novel symbionts in the deep terrestrial subsurface.</title>
        <authorList>
            <person name="Probst A.J."/>
            <person name="Ladd B."/>
            <person name="Jarett J.K."/>
            <person name="Geller-Mcgrath D.E."/>
            <person name="Sieber C.M."/>
            <person name="Emerson J.B."/>
            <person name="Anantharaman K."/>
            <person name="Thomas B.C."/>
            <person name="Malmstrom R."/>
            <person name="Stieglmeier M."/>
            <person name="Klingl A."/>
            <person name="Woyke T."/>
            <person name="Ryan C.M."/>
            <person name="Banfield J.F."/>
        </authorList>
    </citation>
    <scope>NUCLEOTIDE SEQUENCE [LARGE SCALE GENOMIC DNA]</scope>
    <source>
        <strain evidence="14">CG11_big_fil_rev_8_21_14_0_20_43_10</strain>
    </source>
</reference>
<dbReference type="InterPro" id="IPR004161">
    <property type="entry name" value="EFTu-like_2"/>
</dbReference>
<dbReference type="Gene3D" id="3.30.70.2570">
    <property type="entry name" value="Elongation factor 4, C-terminal domain"/>
    <property type="match status" value="1"/>
</dbReference>
<dbReference type="Pfam" id="PF03144">
    <property type="entry name" value="GTP_EFTU_D2"/>
    <property type="match status" value="1"/>
</dbReference>
<evidence type="ECO:0000256" key="3">
    <source>
        <dbReference type="ARBA" id="ARBA00022741"/>
    </source>
</evidence>
<dbReference type="Gene3D" id="2.40.30.10">
    <property type="entry name" value="Translation factors"/>
    <property type="match status" value="1"/>
</dbReference>
<dbReference type="Gene3D" id="3.40.50.300">
    <property type="entry name" value="P-loop containing nucleotide triphosphate hydrolases"/>
    <property type="match status" value="2"/>
</dbReference>
<dbReference type="GO" id="GO:0045727">
    <property type="term" value="P:positive regulation of translation"/>
    <property type="evidence" value="ECO:0007669"/>
    <property type="project" value="UniProtKB-UniRule"/>
</dbReference>
<dbReference type="CDD" id="cd03699">
    <property type="entry name" value="EF4_II"/>
    <property type="match status" value="1"/>
</dbReference>
<dbReference type="InterPro" id="IPR005225">
    <property type="entry name" value="Small_GTP-bd"/>
</dbReference>
<dbReference type="SUPFAM" id="SSF54980">
    <property type="entry name" value="EF-G C-terminal domain-like"/>
    <property type="match status" value="2"/>
</dbReference>
<keyword evidence="6 12" id="KW-0342">GTP-binding</keyword>
<evidence type="ECO:0000313" key="15">
    <source>
        <dbReference type="Proteomes" id="UP000236846"/>
    </source>
</evidence>
<dbReference type="GO" id="GO:0003746">
    <property type="term" value="F:translation elongation factor activity"/>
    <property type="evidence" value="ECO:0007669"/>
    <property type="project" value="UniProtKB-UniRule"/>
</dbReference>
<feature type="domain" description="Tr-type G" evidence="13">
    <location>
        <begin position="10"/>
        <end position="345"/>
    </location>
</feature>
<dbReference type="NCBIfam" id="TIGR01393">
    <property type="entry name" value="lepA"/>
    <property type="match status" value="1"/>
</dbReference>
<dbReference type="Proteomes" id="UP000236846">
    <property type="component" value="Unassembled WGS sequence"/>
</dbReference>
<comment type="caution">
    <text evidence="14">The sequence shown here is derived from an EMBL/GenBank/DDBJ whole genome shotgun (WGS) entry which is preliminary data.</text>
</comment>
<evidence type="ECO:0000256" key="10">
    <source>
        <dbReference type="ARBA" id="ARBA00061052"/>
    </source>
</evidence>
<dbReference type="InterPro" id="IPR038363">
    <property type="entry name" value="LepA_C_sf"/>
</dbReference>
<evidence type="ECO:0000256" key="11">
    <source>
        <dbReference type="ARBA" id="ARBA00066744"/>
    </source>
</evidence>
<dbReference type="SUPFAM" id="SSF52540">
    <property type="entry name" value="P-loop containing nucleoside triphosphate hydrolases"/>
    <property type="match status" value="1"/>
</dbReference>
<comment type="similarity">
    <text evidence="1 12">Belongs to the TRAFAC class translation factor GTPase superfamily. Classic translation factor GTPase family. LepA subfamily.</text>
</comment>
<dbReference type="FunFam" id="3.30.70.2570:FF:000001">
    <property type="entry name" value="Translation factor GUF1, mitochondrial"/>
    <property type="match status" value="1"/>
</dbReference>
<dbReference type="InterPro" id="IPR027417">
    <property type="entry name" value="P-loop_NTPase"/>
</dbReference>
<comment type="similarity">
    <text evidence="10">Belongs to the GTP-binding elongation factor family. LepA subfamily.</text>
</comment>
<accession>A0A2H0PWN9</accession>
<dbReference type="Gene3D" id="3.30.70.870">
    <property type="entry name" value="Elongation Factor G (Translational Gtpase), domain 3"/>
    <property type="match status" value="1"/>
</dbReference>
<feature type="binding site" evidence="12">
    <location>
        <begin position="290"/>
        <end position="293"/>
    </location>
    <ligand>
        <name>GTP</name>
        <dbReference type="ChEBI" id="CHEBI:37565"/>
    </ligand>
</feature>
<dbReference type="InterPro" id="IPR000795">
    <property type="entry name" value="T_Tr_GTP-bd_dom"/>
</dbReference>
<dbReference type="Pfam" id="PF00009">
    <property type="entry name" value="GTP_EFTU"/>
    <property type="match status" value="2"/>
</dbReference>
<dbReference type="PROSITE" id="PS51722">
    <property type="entry name" value="G_TR_2"/>
    <property type="match status" value="1"/>
</dbReference>
<dbReference type="PANTHER" id="PTHR43512">
    <property type="entry name" value="TRANSLATION FACTOR GUF1-RELATED"/>
    <property type="match status" value="1"/>
</dbReference>
<evidence type="ECO:0000256" key="1">
    <source>
        <dbReference type="ARBA" id="ARBA00005454"/>
    </source>
</evidence>
<dbReference type="InterPro" id="IPR026350">
    <property type="entry name" value="GxxExxY"/>
</dbReference>
<dbReference type="InterPro" id="IPR006297">
    <property type="entry name" value="EF-4"/>
</dbReference>
<dbReference type="Pfam" id="PF14492">
    <property type="entry name" value="EFG_III"/>
    <property type="match status" value="1"/>
</dbReference>
<keyword evidence="14" id="KW-0251">Elongation factor</keyword>
<dbReference type="FunFam" id="2.40.30.10:FF:000015">
    <property type="entry name" value="Translation factor GUF1, mitochondrial"/>
    <property type="match status" value="1"/>
</dbReference>